<evidence type="ECO:0000256" key="1">
    <source>
        <dbReference type="ARBA" id="ARBA00000085"/>
    </source>
</evidence>
<proteinExistence type="predicted"/>
<dbReference type="GO" id="GO:0005524">
    <property type="term" value="F:ATP binding"/>
    <property type="evidence" value="ECO:0007669"/>
    <property type="project" value="UniProtKB-KW"/>
</dbReference>
<evidence type="ECO:0000256" key="2">
    <source>
        <dbReference type="ARBA" id="ARBA00004651"/>
    </source>
</evidence>
<comment type="subcellular location">
    <subcellularLocation>
        <location evidence="2">Cell membrane</location>
        <topology evidence="2">Multi-pass membrane protein</topology>
    </subcellularLocation>
</comment>
<dbReference type="STRING" id="1218173.BALCAV_0201545"/>
<evidence type="ECO:0000256" key="12">
    <source>
        <dbReference type="SAM" id="Coils"/>
    </source>
</evidence>
<evidence type="ECO:0000313" key="16">
    <source>
        <dbReference type="EMBL" id="KGA98961.1"/>
    </source>
</evidence>
<dbReference type="Proteomes" id="UP000297014">
    <property type="component" value="Unassembled WGS sequence"/>
</dbReference>
<sequence length="594" mass="68005">MKKFFLKKVNNMKLRNKLIFSFLVVVFIPVLIVGLFLTSELRKMALDSTLEQTVSDMTRIKARISDALVPPTYVSNALLVDQRLKDIVNTNYDTVYDVVEAYRNFTYFENNIRYYNEIENIRFYVNNDSMLNNWRFIPVKEEILNNEWYQEAIANSGLMSWGIVEDEIRGIKNNFSITRMIHFAEFNTYGVLAVDMNTNYLNFILSQESLPILFLDANNNIVATNASELIGNNLEDITISPKLINGDLGTFQDVVFNDPSHIMVDAIRVPNSVNDLRIVSIIPDAHIMEGANKLQRLGFVVISVSIIIALFLIYGVSHLISKRISILSKQIQTVAMGNLSTYAQVEGEDEIGKLSTEFNRMTISIKELLEEVEQKNREKNVLEKRQNEMKLKMLASQINPHFLFNTLETIRMKTLLKGEKEIAHVVKRLGKLLRISLEVGGKMVPLKQEIDMVTAYLEIQNFRFDERLEYELNIDSESLNIEIPPLIIQPLVENAVIHGLERKLEGGKIVVETKIRGGDLLVQVIDNGIGISENKKEEIFFALTEDNMEEENRIGLKNVHERILLTYNTGKGLVIFSEEEKGTRISFTIPLKRA</sequence>
<dbReference type="OrthoDB" id="9776552at2"/>
<keyword evidence="12" id="KW-0175">Coiled coil</keyword>
<dbReference type="Pfam" id="PF02518">
    <property type="entry name" value="HATPase_c"/>
    <property type="match status" value="1"/>
</dbReference>
<dbReference type="InterPro" id="IPR010559">
    <property type="entry name" value="Sig_transdc_His_kin_internal"/>
</dbReference>
<dbReference type="InterPro" id="IPR036890">
    <property type="entry name" value="HATPase_C_sf"/>
</dbReference>
<dbReference type="PROSITE" id="PS50885">
    <property type="entry name" value="HAMP"/>
    <property type="match status" value="1"/>
</dbReference>
<dbReference type="InterPro" id="IPR003660">
    <property type="entry name" value="HAMP_dom"/>
</dbReference>
<keyword evidence="9" id="KW-0067">ATP-binding</keyword>
<dbReference type="SMART" id="SM00387">
    <property type="entry name" value="HATPase_c"/>
    <property type="match status" value="1"/>
</dbReference>
<evidence type="ECO:0000256" key="11">
    <source>
        <dbReference type="ARBA" id="ARBA00023136"/>
    </source>
</evidence>
<evidence type="ECO:0000313" key="18">
    <source>
        <dbReference type="Proteomes" id="UP000002754"/>
    </source>
</evidence>
<keyword evidence="8 16" id="KW-0418">Kinase</keyword>
<feature type="coiled-coil region" evidence="12">
    <location>
        <begin position="358"/>
        <end position="392"/>
    </location>
</feature>
<evidence type="ECO:0000256" key="6">
    <source>
        <dbReference type="ARBA" id="ARBA00022679"/>
    </source>
</evidence>
<accession>A0A094WQ65</accession>
<keyword evidence="18" id="KW-1185">Reference proteome</keyword>
<dbReference type="InterPro" id="IPR003594">
    <property type="entry name" value="HATPase_dom"/>
</dbReference>
<dbReference type="InterPro" id="IPR005467">
    <property type="entry name" value="His_kinase_dom"/>
</dbReference>
<name>A0A094WQ65_ALKAL</name>
<organism evidence="16 18">
    <name type="scientific">Alkalihalobacillus alcalophilus ATCC 27647 = CGMCC 1.3604</name>
    <dbReference type="NCBI Taxonomy" id="1218173"/>
    <lineage>
        <taxon>Bacteria</taxon>
        <taxon>Bacillati</taxon>
        <taxon>Bacillota</taxon>
        <taxon>Bacilli</taxon>
        <taxon>Bacillales</taxon>
        <taxon>Bacillaceae</taxon>
        <taxon>Alkalihalobacillus</taxon>
    </lineage>
</organism>
<dbReference type="GO" id="GO:0005886">
    <property type="term" value="C:plasma membrane"/>
    <property type="evidence" value="ECO:0007669"/>
    <property type="project" value="UniProtKB-SubCell"/>
</dbReference>
<dbReference type="EMBL" id="JALP01000259">
    <property type="protein sequence ID" value="THG89146.1"/>
    <property type="molecule type" value="Genomic_DNA"/>
</dbReference>
<protein>
    <recommendedName>
        <fullName evidence="3">histidine kinase</fullName>
        <ecNumber evidence="3">2.7.13.3</ecNumber>
    </recommendedName>
</protein>
<feature type="domain" description="Histidine kinase" evidence="14">
    <location>
        <begin position="420"/>
        <end position="593"/>
    </location>
</feature>
<dbReference type="InterPro" id="IPR050640">
    <property type="entry name" value="Bact_2-comp_sensor_kinase"/>
</dbReference>
<gene>
    <name evidence="17" type="ORF">AJ85_19445</name>
    <name evidence="16" type="ORF">BALCAV_0201545</name>
</gene>
<keyword evidence="13" id="KW-1133">Transmembrane helix</keyword>
<dbReference type="SMART" id="SM00304">
    <property type="entry name" value="HAMP"/>
    <property type="match status" value="1"/>
</dbReference>
<feature type="domain" description="HAMP" evidence="15">
    <location>
        <begin position="318"/>
        <end position="370"/>
    </location>
</feature>
<dbReference type="Gene3D" id="6.10.340.10">
    <property type="match status" value="1"/>
</dbReference>
<dbReference type="PANTHER" id="PTHR34220:SF7">
    <property type="entry name" value="SENSOR HISTIDINE KINASE YPDA"/>
    <property type="match status" value="1"/>
</dbReference>
<evidence type="ECO:0000256" key="8">
    <source>
        <dbReference type="ARBA" id="ARBA00022777"/>
    </source>
</evidence>
<dbReference type="PROSITE" id="PS50109">
    <property type="entry name" value="HIS_KIN"/>
    <property type="match status" value="1"/>
</dbReference>
<evidence type="ECO:0000259" key="15">
    <source>
        <dbReference type="PROSITE" id="PS50885"/>
    </source>
</evidence>
<dbReference type="Gene3D" id="3.30.565.10">
    <property type="entry name" value="Histidine kinase-like ATPase, C-terminal domain"/>
    <property type="match status" value="1"/>
</dbReference>
<evidence type="ECO:0000259" key="14">
    <source>
        <dbReference type="PROSITE" id="PS50109"/>
    </source>
</evidence>
<comment type="caution">
    <text evidence="16">The sequence shown here is derived from an EMBL/GenBank/DDBJ whole genome shotgun (WGS) entry which is preliminary data.</text>
</comment>
<feature type="transmembrane region" description="Helical" evidence="13">
    <location>
        <begin position="18"/>
        <end position="37"/>
    </location>
</feature>
<dbReference type="CDD" id="cd06225">
    <property type="entry name" value="HAMP"/>
    <property type="match status" value="1"/>
</dbReference>
<keyword evidence="10" id="KW-0902">Two-component regulatory system</keyword>
<keyword evidence="6" id="KW-0808">Transferase</keyword>
<dbReference type="EMBL" id="ALPT02000003">
    <property type="protein sequence ID" value="KGA98961.1"/>
    <property type="molecule type" value="Genomic_DNA"/>
</dbReference>
<evidence type="ECO:0000313" key="19">
    <source>
        <dbReference type="Proteomes" id="UP000297014"/>
    </source>
</evidence>
<reference evidence="17 19" key="2">
    <citation type="submission" date="2014-01" db="EMBL/GenBank/DDBJ databases">
        <title>Draft genome sequencing of Bacillus alcalophilus CGMCC 1.3604.</title>
        <authorList>
            <person name="Yang J."/>
            <person name="Diao L."/>
            <person name="Yang S."/>
        </authorList>
    </citation>
    <scope>NUCLEOTIDE SEQUENCE [LARGE SCALE GENOMIC DNA]</scope>
    <source>
        <strain evidence="17 19">CGMCC 1.3604</strain>
    </source>
</reference>
<comment type="catalytic activity">
    <reaction evidence="1">
        <text>ATP + protein L-histidine = ADP + protein N-phospho-L-histidine.</text>
        <dbReference type="EC" id="2.7.13.3"/>
    </reaction>
</comment>
<evidence type="ECO:0000256" key="13">
    <source>
        <dbReference type="SAM" id="Phobius"/>
    </source>
</evidence>
<evidence type="ECO:0000256" key="7">
    <source>
        <dbReference type="ARBA" id="ARBA00022741"/>
    </source>
</evidence>
<dbReference type="EC" id="2.7.13.3" evidence="3"/>
<dbReference type="PANTHER" id="PTHR34220">
    <property type="entry name" value="SENSOR HISTIDINE KINASE YPDA"/>
    <property type="match status" value="1"/>
</dbReference>
<dbReference type="Pfam" id="PF06580">
    <property type="entry name" value="His_kinase"/>
    <property type="match status" value="1"/>
</dbReference>
<dbReference type="SUPFAM" id="SSF55874">
    <property type="entry name" value="ATPase domain of HSP90 chaperone/DNA topoisomerase II/histidine kinase"/>
    <property type="match status" value="1"/>
</dbReference>
<evidence type="ECO:0000313" key="17">
    <source>
        <dbReference type="EMBL" id="THG89146.1"/>
    </source>
</evidence>
<keyword evidence="11 13" id="KW-0472">Membrane</keyword>
<dbReference type="eggNOG" id="COG2972">
    <property type="taxonomic scope" value="Bacteria"/>
</dbReference>
<dbReference type="RefSeq" id="WP_003323033.1">
    <property type="nucleotide sequence ID" value="NZ_ALPT02000003.1"/>
</dbReference>
<feature type="transmembrane region" description="Helical" evidence="13">
    <location>
        <begin position="297"/>
        <end position="320"/>
    </location>
</feature>
<evidence type="ECO:0000256" key="5">
    <source>
        <dbReference type="ARBA" id="ARBA00022553"/>
    </source>
</evidence>
<evidence type="ECO:0000256" key="4">
    <source>
        <dbReference type="ARBA" id="ARBA00022475"/>
    </source>
</evidence>
<keyword evidence="7" id="KW-0547">Nucleotide-binding</keyword>
<dbReference type="Pfam" id="PF00672">
    <property type="entry name" value="HAMP"/>
    <property type="match status" value="1"/>
</dbReference>
<reference evidence="16 18" key="1">
    <citation type="journal article" date="2014" name="Genome Announc.">
        <title>Draft Genome Sequence of Bacillus alcalophilus AV1934, a Classic Alkaliphile Isolated from Human Feces in 1934.</title>
        <authorList>
            <person name="Attie O."/>
            <person name="Jayaprakash A."/>
            <person name="Shah H."/>
            <person name="Paulsen I.T."/>
            <person name="Morino M."/>
            <person name="Takahashi Y."/>
            <person name="Narumi I."/>
            <person name="Sachidanandam R."/>
            <person name="Satoh K."/>
            <person name="Ito M."/>
            <person name="Krulwich T.A."/>
        </authorList>
    </citation>
    <scope>NUCLEOTIDE SEQUENCE [LARGE SCALE GENOMIC DNA]</scope>
    <source>
        <strain evidence="16 18">AV1934</strain>
    </source>
</reference>
<evidence type="ECO:0000256" key="10">
    <source>
        <dbReference type="ARBA" id="ARBA00023012"/>
    </source>
</evidence>
<dbReference type="Proteomes" id="UP000002754">
    <property type="component" value="Unassembled WGS sequence"/>
</dbReference>
<dbReference type="SUPFAM" id="SSF158472">
    <property type="entry name" value="HAMP domain-like"/>
    <property type="match status" value="1"/>
</dbReference>
<keyword evidence="4" id="KW-1003">Cell membrane</keyword>
<dbReference type="AlphaFoldDB" id="A0A094WQ65"/>
<dbReference type="GO" id="GO:0000155">
    <property type="term" value="F:phosphorelay sensor kinase activity"/>
    <property type="evidence" value="ECO:0007669"/>
    <property type="project" value="InterPro"/>
</dbReference>
<evidence type="ECO:0000256" key="9">
    <source>
        <dbReference type="ARBA" id="ARBA00022840"/>
    </source>
</evidence>
<evidence type="ECO:0000256" key="3">
    <source>
        <dbReference type="ARBA" id="ARBA00012438"/>
    </source>
</evidence>
<keyword evidence="5" id="KW-0597">Phosphoprotein</keyword>
<keyword evidence="13" id="KW-0812">Transmembrane</keyword>